<reference evidence="1" key="1">
    <citation type="submission" date="2023-03" db="EMBL/GenBank/DDBJ databases">
        <authorList>
            <person name="Steffen K."/>
            <person name="Cardenas P."/>
        </authorList>
    </citation>
    <scope>NUCLEOTIDE SEQUENCE</scope>
</reference>
<feature type="non-terminal residue" evidence="1">
    <location>
        <position position="1"/>
    </location>
</feature>
<accession>A0AA35X9J8</accession>
<dbReference type="AlphaFoldDB" id="A0AA35X9J8"/>
<name>A0AA35X9J8_GEOBA</name>
<evidence type="ECO:0000313" key="1">
    <source>
        <dbReference type="EMBL" id="CAI8043285.1"/>
    </source>
</evidence>
<dbReference type="AntiFam" id="ANF00007">
    <property type="entry name" value="Shadow ORF (opposite clpB)"/>
</dbReference>
<protein>
    <submittedName>
        <fullName evidence="1">Uncharacterized protein</fullName>
    </submittedName>
</protein>
<comment type="caution">
    <text evidence="1">The sequence shown here is derived from an EMBL/GenBank/DDBJ whole genome shotgun (WGS) entry which is preliminary data.</text>
</comment>
<sequence>QVRQFPPPVFHALQLGRQHARVDPHLAARLVHEVDGLVRQLAVADVAVAQAHRRRDGPVGDGHPVVGFIAGFQRLQDGQRLLRRRLLHVHRLEPPRQRRVPLDVFAVLVQRRRPDGLQLAPRQRRLEHVACIQAALAASRAHQRVHLVQEDDHFAIGRRHLVDNRLQPLLELPTKLGPCHQPAHVQRHHPLVVQRVGHVVADDLAGQALGNGRLAHARLADQHRVVLGAPG</sequence>
<dbReference type="EMBL" id="CASHTH010003315">
    <property type="protein sequence ID" value="CAI8043285.1"/>
    <property type="molecule type" value="Genomic_DNA"/>
</dbReference>
<dbReference type="Proteomes" id="UP001174909">
    <property type="component" value="Unassembled WGS sequence"/>
</dbReference>
<gene>
    <name evidence="1" type="ORF">GBAR_LOCUS24022</name>
</gene>
<organism evidence="1 2">
    <name type="scientific">Geodia barretti</name>
    <name type="common">Barrett's horny sponge</name>
    <dbReference type="NCBI Taxonomy" id="519541"/>
    <lineage>
        <taxon>Eukaryota</taxon>
        <taxon>Metazoa</taxon>
        <taxon>Porifera</taxon>
        <taxon>Demospongiae</taxon>
        <taxon>Heteroscleromorpha</taxon>
        <taxon>Tetractinellida</taxon>
        <taxon>Astrophorina</taxon>
        <taxon>Geodiidae</taxon>
        <taxon>Geodia</taxon>
    </lineage>
</organism>
<keyword evidence="2" id="KW-1185">Reference proteome</keyword>
<proteinExistence type="predicted"/>
<evidence type="ECO:0000313" key="2">
    <source>
        <dbReference type="Proteomes" id="UP001174909"/>
    </source>
</evidence>